<evidence type="ECO:0000256" key="1">
    <source>
        <dbReference type="SAM" id="Phobius"/>
    </source>
</evidence>
<feature type="transmembrane region" description="Helical" evidence="1">
    <location>
        <begin position="58"/>
        <end position="77"/>
    </location>
</feature>
<evidence type="ECO:0000313" key="2">
    <source>
        <dbReference type="EMBL" id="KDP45374.1"/>
    </source>
</evidence>
<sequence>MQVRARDLAHGLVSARDLHRALANLAWELTVSHLALLALATFKYALATFKYALATFKYALATFKYALATFKYALATFKF</sequence>
<evidence type="ECO:0000313" key="3">
    <source>
        <dbReference type="Proteomes" id="UP000027138"/>
    </source>
</evidence>
<keyword evidence="1" id="KW-1133">Transmembrane helix</keyword>
<keyword evidence="3" id="KW-1185">Reference proteome</keyword>
<gene>
    <name evidence="2" type="ORF">JCGZ_09623</name>
</gene>
<dbReference type="AlphaFoldDB" id="A0A067LLU9"/>
<dbReference type="Proteomes" id="UP000027138">
    <property type="component" value="Unassembled WGS sequence"/>
</dbReference>
<proteinExistence type="predicted"/>
<protein>
    <submittedName>
        <fullName evidence="2">Uncharacterized protein</fullName>
    </submittedName>
</protein>
<name>A0A067LLU9_JATCU</name>
<reference evidence="2 3" key="1">
    <citation type="journal article" date="2014" name="PLoS ONE">
        <title>Global Analysis of Gene Expression Profiles in Physic Nut (Jatropha curcas L.) Seedlings Exposed to Salt Stress.</title>
        <authorList>
            <person name="Zhang L."/>
            <person name="Zhang C."/>
            <person name="Wu P."/>
            <person name="Chen Y."/>
            <person name="Li M."/>
            <person name="Jiang H."/>
            <person name="Wu G."/>
        </authorList>
    </citation>
    <scope>NUCLEOTIDE SEQUENCE [LARGE SCALE GENOMIC DNA]</scope>
    <source>
        <strain evidence="3">cv. GZQX0401</strain>
        <tissue evidence="2">Young leaves</tissue>
    </source>
</reference>
<organism evidence="2 3">
    <name type="scientific">Jatropha curcas</name>
    <name type="common">Barbados nut</name>
    <dbReference type="NCBI Taxonomy" id="180498"/>
    <lineage>
        <taxon>Eukaryota</taxon>
        <taxon>Viridiplantae</taxon>
        <taxon>Streptophyta</taxon>
        <taxon>Embryophyta</taxon>
        <taxon>Tracheophyta</taxon>
        <taxon>Spermatophyta</taxon>
        <taxon>Magnoliopsida</taxon>
        <taxon>eudicotyledons</taxon>
        <taxon>Gunneridae</taxon>
        <taxon>Pentapetalae</taxon>
        <taxon>rosids</taxon>
        <taxon>fabids</taxon>
        <taxon>Malpighiales</taxon>
        <taxon>Euphorbiaceae</taxon>
        <taxon>Crotonoideae</taxon>
        <taxon>Jatropheae</taxon>
        <taxon>Jatropha</taxon>
    </lineage>
</organism>
<dbReference type="EMBL" id="KK914232">
    <property type="protein sequence ID" value="KDP45374.1"/>
    <property type="molecule type" value="Genomic_DNA"/>
</dbReference>
<keyword evidence="1" id="KW-0472">Membrane</keyword>
<feature type="transmembrane region" description="Helical" evidence="1">
    <location>
        <begin position="21"/>
        <end position="46"/>
    </location>
</feature>
<keyword evidence="1" id="KW-0812">Transmembrane</keyword>
<accession>A0A067LLU9</accession>